<sequence length="113" mass="12552">MLQLTASAAQEIKRLQHSRQLTRHHFRLAVRPGGCAGWLYHLDFVPEITADDLEYESDGVTVLVDSQSAGYLHNLKLDYAEDLMGGGFRFTNPNAAQVCSCSLSFAPNLEKNL</sequence>
<dbReference type="InterPro" id="IPR000361">
    <property type="entry name" value="ATAP_core_dom"/>
</dbReference>
<dbReference type="PANTHER" id="PTHR43011:SF1">
    <property type="entry name" value="IRON-SULFUR CLUSTER ASSEMBLY 2 HOMOLOG, MITOCHONDRIAL"/>
    <property type="match status" value="1"/>
</dbReference>
<dbReference type="PANTHER" id="PTHR43011">
    <property type="entry name" value="IRON-SULFUR CLUSTER ASSEMBLY 2 HOMOLOG, MITOCHONDRIAL"/>
    <property type="match status" value="1"/>
</dbReference>
<dbReference type="Proteomes" id="UP000658720">
    <property type="component" value="Unassembled WGS sequence"/>
</dbReference>
<name>A0ABR9VTR1_9SYNC</name>
<evidence type="ECO:0000313" key="3">
    <source>
        <dbReference type="Proteomes" id="UP000658720"/>
    </source>
</evidence>
<feature type="domain" description="Core" evidence="1">
    <location>
        <begin position="2"/>
        <end position="102"/>
    </location>
</feature>
<reference evidence="2 3" key="1">
    <citation type="submission" date="2020-10" db="EMBL/GenBank/DDBJ databases">
        <authorList>
            <person name="Castelo-Branco R."/>
            <person name="Eusebio N."/>
            <person name="Adriana R."/>
            <person name="Vieira A."/>
            <person name="Brugerolle De Fraissinette N."/>
            <person name="Rezende De Castro R."/>
            <person name="Schneider M.P."/>
            <person name="Vasconcelos V."/>
            <person name="Leao P.N."/>
        </authorList>
    </citation>
    <scope>NUCLEOTIDE SEQUENCE [LARGE SCALE GENOMIC DNA]</scope>
    <source>
        <strain evidence="2 3">LEGE 00031</strain>
    </source>
</reference>
<dbReference type="RefSeq" id="WP_190599238.1">
    <property type="nucleotide sequence ID" value="NZ_JADEVV010000038.1"/>
</dbReference>
<organism evidence="2 3">
    <name type="scientific">Synechocystis salina LEGE 00031</name>
    <dbReference type="NCBI Taxonomy" id="1828736"/>
    <lineage>
        <taxon>Bacteria</taxon>
        <taxon>Bacillati</taxon>
        <taxon>Cyanobacteriota</taxon>
        <taxon>Cyanophyceae</taxon>
        <taxon>Synechococcales</taxon>
        <taxon>Merismopediaceae</taxon>
        <taxon>Synechocystis</taxon>
    </lineage>
</organism>
<dbReference type="InterPro" id="IPR016092">
    <property type="entry name" value="ATAP"/>
</dbReference>
<accession>A0ABR9VTR1</accession>
<evidence type="ECO:0000259" key="1">
    <source>
        <dbReference type="Pfam" id="PF01521"/>
    </source>
</evidence>
<dbReference type="InterPro" id="IPR017870">
    <property type="entry name" value="FeS_cluster_insertion_CS"/>
</dbReference>
<protein>
    <submittedName>
        <fullName evidence="2">Iron-sulfur cluster assembly accessory protein</fullName>
    </submittedName>
</protein>
<dbReference type="Gene3D" id="2.60.300.12">
    <property type="entry name" value="HesB-like domain"/>
    <property type="match status" value="1"/>
</dbReference>
<keyword evidence="3" id="KW-1185">Reference proteome</keyword>
<dbReference type="Pfam" id="PF01521">
    <property type="entry name" value="Fe-S_biosyn"/>
    <property type="match status" value="1"/>
</dbReference>
<comment type="caution">
    <text evidence="2">The sequence shown here is derived from an EMBL/GenBank/DDBJ whole genome shotgun (WGS) entry which is preliminary data.</text>
</comment>
<dbReference type="EMBL" id="JADEVV010000038">
    <property type="protein sequence ID" value="MBE9254744.1"/>
    <property type="molecule type" value="Genomic_DNA"/>
</dbReference>
<dbReference type="NCBIfam" id="TIGR00049">
    <property type="entry name" value="iron-sulfur cluster assembly accessory protein"/>
    <property type="match status" value="1"/>
</dbReference>
<gene>
    <name evidence="2" type="ORF">IQ217_13040</name>
</gene>
<proteinExistence type="predicted"/>
<dbReference type="PROSITE" id="PS01152">
    <property type="entry name" value="HESB"/>
    <property type="match status" value="1"/>
</dbReference>
<evidence type="ECO:0000313" key="2">
    <source>
        <dbReference type="EMBL" id="MBE9254744.1"/>
    </source>
</evidence>
<dbReference type="InterPro" id="IPR035903">
    <property type="entry name" value="HesB-like_dom_sf"/>
</dbReference>
<dbReference type="SUPFAM" id="SSF89360">
    <property type="entry name" value="HesB-like domain"/>
    <property type="match status" value="1"/>
</dbReference>